<reference evidence="2 3" key="1">
    <citation type="submission" date="2019-07" db="EMBL/GenBank/DDBJ databases">
        <title>Whole genome shotgun sequence of Cellulomonas composti NBRC 100758.</title>
        <authorList>
            <person name="Hosoyama A."/>
            <person name="Uohara A."/>
            <person name="Ohji S."/>
            <person name="Ichikawa N."/>
        </authorList>
    </citation>
    <scope>NUCLEOTIDE SEQUENCE [LARGE SCALE GENOMIC DNA]</scope>
    <source>
        <strain evidence="2 3">NBRC 100758</strain>
    </source>
</reference>
<evidence type="ECO:0000259" key="1">
    <source>
        <dbReference type="Pfam" id="PF08241"/>
    </source>
</evidence>
<dbReference type="CDD" id="cd02440">
    <property type="entry name" value="AdoMet_MTases"/>
    <property type="match status" value="1"/>
</dbReference>
<gene>
    <name evidence="2" type="ORF">CCO02nite_07370</name>
</gene>
<dbReference type="Proteomes" id="UP000321720">
    <property type="component" value="Unassembled WGS sequence"/>
</dbReference>
<dbReference type="GO" id="GO:0032259">
    <property type="term" value="P:methylation"/>
    <property type="evidence" value="ECO:0007669"/>
    <property type="project" value="UniProtKB-KW"/>
</dbReference>
<dbReference type="PANTHER" id="PTHR43591:SF24">
    <property type="entry name" value="2-METHOXY-6-POLYPRENYL-1,4-BENZOQUINOL METHYLASE, MITOCHONDRIAL"/>
    <property type="match status" value="1"/>
</dbReference>
<dbReference type="InterPro" id="IPR013216">
    <property type="entry name" value="Methyltransf_11"/>
</dbReference>
<keyword evidence="2" id="KW-0808">Transferase</keyword>
<keyword evidence="3" id="KW-1185">Reference proteome</keyword>
<dbReference type="SUPFAM" id="SSF53335">
    <property type="entry name" value="S-adenosyl-L-methionine-dependent methyltransferases"/>
    <property type="match status" value="1"/>
</dbReference>
<dbReference type="Pfam" id="PF08241">
    <property type="entry name" value="Methyltransf_11"/>
    <property type="match status" value="1"/>
</dbReference>
<protein>
    <submittedName>
        <fullName evidence="2">Phthiotriol/phenolphthiotriol dimycocerosates methyltransferase</fullName>
    </submittedName>
</protein>
<feature type="domain" description="Methyltransferase type 11" evidence="1">
    <location>
        <begin position="46"/>
        <end position="141"/>
    </location>
</feature>
<keyword evidence="2" id="KW-0489">Methyltransferase</keyword>
<comment type="caution">
    <text evidence="2">The sequence shown here is derived from an EMBL/GenBank/DDBJ whole genome shotgun (WGS) entry which is preliminary data.</text>
</comment>
<name>A0A511J8P2_9CELL</name>
<accession>A0A511J8P2</accession>
<organism evidence="2 3">
    <name type="scientific">Cellulomonas composti</name>
    <dbReference type="NCBI Taxonomy" id="266130"/>
    <lineage>
        <taxon>Bacteria</taxon>
        <taxon>Bacillati</taxon>
        <taxon>Actinomycetota</taxon>
        <taxon>Actinomycetes</taxon>
        <taxon>Micrococcales</taxon>
        <taxon>Cellulomonadaceae</taxon>
        <taxon>Cellulomonas</taxon>
    </lineage>
</organism>
<dbReference type="PANTHER" id="PTHR43591">
    <property type="entry name" value="METHYLTRANSFERASE"/>
    <property type="match status" value="1"/>
</dbReference>
<dbReference type="EMBL" id="BJWG01000002">
    <property type="protein sequence ID" value="GEL94079.1"/>
    <property type="molecule type" value="Genomic_DNA"/>
</dbReference>
<dbReference type="GO" id="GO:0008757">
    <property type="term" value="F:S-adenosylmethionine-dependent methyltransferase activity"/>
    <property type="evidence" value="ECO:0007669"/>
    <property type="project" value="InterPro"/>
</dbReference>
<evidence type="ECO:0000313" key="2">
    <source>
        <dbReference type="EMBL" id="GEL94079.1"/>
    </source>
</evidence>
<sequence length="244" mass="26642">MNYGWAPTADGGRDLDLSAQEEPDRLAINLYERTIDGTDLSGRDVLEVGSGRGGGSLYVARHHGPRSVVGLDFSAAAIKLCRRHRVAPGLQFVRGDAQAMPFADASFDAVLNVESSHCYPSFPAFLAEVRRVLRPGGVLMFADFRPTEAVPDLLAELRATDLVVERHDDITAHVVAALRSDDARKRELIGAWLPRFTHPAMRRFAAVEGSTSFDGFASGRTSYVVARLTAPTPDRHHPRKDLAP</sequence>
<evidence type="ECO:0000313" key="3">
    <source>
        <dbReference type="Proteomes" id="UP000321720"/>
    </source>
</evidence>
<proteinExistence type="predicted"/>
<dbReference type="InterPro" id="IPR029063">
    <property type="entry name" value="SAM-dependent_MTases_sf"/>
</dbReference>
<dbReference type="AlphaFoldDB" id="A0A511J8P2"/>
<dbReference type="Gene3D" id="3.40.50.150">
    <property type="entry name" value="Vaccinia Virus protein VP39"/>
    <property type="match status" value="1"/>
</dbReference>